<evidence type="ECO:0000259" key="11">
    <source>
        <dbReference type="PROSITE" id="PS50994"/>
    </source>
</evidence>
<dbReference type="InterPro" id="IPR016197">
    <property type="entry name" value="Chromo-like_dom_sf"/>
</dbReference>
<dbReference type="InterPro" id="IPR001584">
    <property type="entry name" value="Integrase_cat-core"/>
</dbReference>
<dbReference type="PANTHER" id="PTHR37984:SF5">
    <property type="entry name" value="PROTEIN NYNRIN-LIKE"/>
    <property type="match status" value="1"/>
</dbReference>
<dbReference type="PANTHER" id="PTHR37984">
    <property type="entry name" value="PROTEIN CBG26694"/>
    <property type="match status" value="1"/>
</dbReference>
<evidence type="ECO:0000256" key="5">
    <source>
        <dbReference type="ARBA" id="ARBA00022842"/>
    </source>
</evidence>
<dbReference type="InterPro" id="IPR041588">
    <property type="entry name" value="Integrase_H2C2"/>
</dbReference>
<keyword evidence="4" id="KW-0378">Hydrolase</keyword>
<evidence type="ECO:0000256" key="4">
    <source>
        <dbReference type="ARBA" id="ARBA00022801"/>
    </source>
</evidence>
<dbReference type="Gene3D" id="1.10.340.70">
    <property type="match status" value="1"/>
</dbReference>
<keyword evidence="2" id="KW-0479">Metal-binding</keyword>
<dbReference type="GO" id="GO:0004190">
    <property type="term" value="F:aspartic-type endopeptidase activity"/>
    <property type="evidence" value="ECO:0007669"/>
    <property type="project" value="UniProtKB-KW"/>
</dbReference>
<reference evidence="12" key="1">
    <citation type="submission" date="2024-03" db="EMBL/GenBank/DDBJ databases">
        <title>WGS assembly of Saponaria officinalis var. Norfolk2.</title>
        <authorList>
            <person name="Jenkins J."/>
            <person name="Shu S."/>
            <person name="Grimwood J."/>
            <person name="Barry K."/>
            <person name="Goodstein D."/>
            <person name="Schmutz J."/>
            <person name="Leebens-Mack J."/>
            <person name="Osbourn A."/>
        </authorList>
    </citation>
    <scope>NUCLEOTIDE SEQUENCE [LARGE SCALE GENOMIC DNA]</scope>
    <source>
        <strain evidence="12">JIC</strain>
    </source>
</reference>
<dbReference type="FunFam" id="1.10.340.70:FF:000001">
    <property type="entry name" value="Retrovirus-related Pol polyprotein from transposon gypsy-like Protein"/>
    <property type="match status" value="1"/>
</dbReference>
<dbReference type="SUPFAM" id="SSF53098">
    <property type="entry name" value="Ribonuclease H-like"/>
    <property type="match status" value="1"/>
</dbReference>
<evidence type="ECO:0000256" key="8">
    <source>
        <dbReference type="ARBA" id="ARBA00022932"/>
    </source>
</evidence>
<dbReference type="GO" id="GO:0006310">
    <property type="term" value="P:DNA recombination"/>
    <property type="evidence" value="ECO:0007669"/>
    <property type="project" value="UniProtKB-KW"/>
</dbReference>
<keyword evidence="5" id="KW-0460">Magnesium</keyword>
<dbReference type="GO" id="GO:0006508">
    <property type="term" value="P:proteolysis"/>
    <property type="evidence" value="ECO:0007669"/>
    <property type="project" value="UniProtKB-KW"/>
</dbReference>
<evidence type="ECO:0000256" key="10">
    <source>
        <dbReference type="ARBA" id="ARBA00023172"/>
    </source>
</evidence>
<name>A0AAW1HJZ1_SAPOF</name>
<dbReference type="SUPFAM" id="SSF54160">
    <property type="entry name" value="Chromo domain-like"/>
    <property type="match status" value="1"/>
</dbReference>
<dbReference type="PROSITE" id="PS50994">
    <property type="entry name" value="INTEGRASE"/>
    <property type="match status" value="1"/>
</dbReference>
<dbReference type="AlphaFoldDB" id="A0AAW1HJZ1"/>
<evidence type="ECO:0000256" key="6">
    <source>
        <dbReference type="ARBA" id="ARBA00022908"/>
    </source>
</evidence>
<evidence type="ECO:0000313" key="12">
    <source>
        <dbReference type="EMBL" id="KAK9676740.1"/>
    </source>
</evidence>
<dbReference type="InterPro" id="IPR056924">
    <property type="entry name" value="SH3_Tf2-1"/>
</dbReference>
<keyword evidence="10" id="KW-0233">DNA recombination</keyword>
<dbReference type="GO" id="GO:0003964">
    <property type="term" value="F:RNA-directed DNA polymerase activity"/>
    <property type="evidence" value="ECO:0007669"/>
    <property type="project" value="UniProtKB-KW"/>
</dbReference>
<evidence type="ECO:0000256" key="3">
    <source>
        <dbReference type="ARBA" id="ARBA00022750"/>
    </source>
</evidence>
<dbReference type="InterPro" id="IPR050951">
    <property type="entry name" value="Retrovirus_Pol_polyprotein"/>
</dbReference>
<keyword evidence="9" id="KW-0238">DNA-binding</keyword>
<evidence type="ECO:0000313" key="13">
    <source>
        <dbReference type="Proteomes" id="UP001443914"/>
    </source>
</evidence>
<dbReference type="Pfam" id="PF24626">
    <property type="entry name" value="SH3_Tf2-1"/>
    <property type="match status" value="1"/>
</dbReference>
<dbReference type="Gene3D" id="3.30.420.10">
    <property type="entry name" value="Ribonuclease H-like superfamily/Ribonuclease H"/>
    <property type="match status" value="1"/>
</dbReference>
<gene>
    <name evidence="12" type="ORF">RND81_11G097100</name>
</gene>
<protein>
    <recommendedName>
        <fullName evidence="11">Integrase catalytic domain-containing protein</fullName>
    </recommendedName>
</protein>
<keyword evidence="8" id="KW-0808">Transferase</keyword>
<accession>A0AAW1HJZ1</accession>
<sequence length="484" mass="55832">MNTLVTQVRGDILEKVCKSWEDAEVAQLIAQLQSGTLQATKFNWENGKLTRKGRLVVGPDPELRKEILTFMHASSFGEHSGVHATYKRVTPLFYWKKMKKDIRNLVRNCHTCQKNKPLLRPPAGLLQPLPVPDAIWTDISLDFVEGLPKFQGKDTILVVVDRLSKYAHFLLLTHPFDATTVARLYFEQVFKLHGSPKTIVSDRDKIFLSKFWQEFFKLQHVDLHMSTAYHPQTDGQTEVVNKCLETYLKCMTGERPKEWVGWIPLAEWWYNSNFHSSSGITPYEVVYGQAPQLHIPYVMGDSRVAAVDRSLAAREECIKMLKFHLKRAQDRIKTQSDKHRSDVEFEEGDWVYVKLQPYRQQSVARRSNQKLAPKYFGPFSVEKRVGKVAYKLILPVESRIHPVFHVSQLRKHHGTPPVTATVPEIDDNLMMKAEPLKLLERKMVKKGAGYGVHLLIQWANGDEADATWEEYDDFTKRYPNFSLG</sequence>
<keyword evidence="7" id="KW-0695">RNA-directed DNA polymerase</keyword>
<keyword evidence="6" id="KW-0229">DNA integration</keyword>
<dbReference type="InterPro" id="IPR036397">
    <property type="entry name" value="RNaseH_sf"/>
</dbReference>
<feature type="domain" description="Integrase catalytic" evidence="11">
    <location>
        <begin position="126"/>
        <end position="290"/>
    </location>
</feature>
<keyword evidence="1" id="KW-0645">Protease</keyword>
<evidence type="ECO:0000256" key="2">
    <source>
        <dbReference type="ARBA" id="ARBA00022723"/>
    </source>
</evidence>
<dbReference type="Proteomes" id="UP001443914">
    <property type="component" value="Unassembled WGS sequence"/>
</dbReference>
<keyword evidence="8" id="KW-0548">Nucleotidyltransferase</keyword>
<keyword evidence="3" id="KW-0064">Aspartyl protease</keyword>
<dbReference type="EMBL" id="JBDFQZ010000011">
    <property type="protein sequence ID" value="KAK9676740.1"/>
    <property type="molecule type" value="Genomic_DNA"/>
</dbReference>
<evidence type="ECO:0000256" key="7">
    <source>
        <dbReference type="ARBA" id="ARBA00022918"/>
    </source>
</evidence>
<comment type="caution">
    <text evidence="12">The sequence shown here is derived from an EMBL/GenBank/DDBJ whole genome shotgun (WGS) entry which is preliminary data.</text>
</comment>
<dbReference type="GO" id="GO:0046872">
    <property type="term" value="F:metal ion binding"/>
    <property type="evidence" value="ECO:0007669"/>
    <property type="project" value="UniProtKB-KW"/>
</dbReference>
<dbReference type="InterPro" id="IPR012337">
    <property type="entry name" value="RNaseH-like_sf"/>
</dbReference>
<dbReference type="Pfam" id="PF17921">
    <property type="entry name" value="Integrase_H2C2"/>
    <property type="match status" value="1"/>
</dbReference>
<keyword evidence="13" id="KW-1185">Reference proteome</keyword>
<dbReference type="GO" id="GO:0015074">
    <property type="term" value="P:DNA integration"/>
    <property type="evidence" value="ECO:0007669"/>
    <property type="project" value="UniProtKB-KW"/>
</dbReference>
<keyword evidence="8" id="KW-0239">DNA-directed DNA polymerase</keyword>
<proteinExistence type="predicted"/>
<evidence type="ECO:0000256" key="1">
    <source>
        <dbReference type="ARBA" id="ARBA00022670"/>
    </source>
</evidence>
<dbReference type="GO" id="GO:0003887">
    <property type="term" value="F:DNA-directed DNA polymerase activity"/>
    <property type="evidence" value="ECO:0007669"/>
    <property type="project" value="UniProtKB-KW"/>
</dbReference>
<organism evidence="12 13">
    <name type="scientific">Saponaria officinalis</name>
    <name type="common">Common soapwort</name>
    <name type="synonym">Lychnis saponaria</name>
    <dbReference type="NCBI Taxonomy" id="3572"/>
    <lineage>
        <taxon>Eukaryota</taxon>
        <taxon>Viridiplantae</taxon>
        <taxon>Streptophyta</taxon>
        <taxon>Embryophyta</taxon>
        <taxon>Tracheophyta</taxon>
        <taxon>Spermatophyta</taxon>
        <taxon>Magnoliopsida</taxon>
        <taxon>eudicotyledons</taxon>
        <taxon>Gunneridae</taxon>
        <taxon>Pentapetalae</taxon>
        <taxon>Caryophyllales</taxon>
        <taxon>Caryophyllaceae</taxon>
        <taxon>Caryophylleae</taxon>
        <taxon>Saponaria</taxon>
    </lineage>
</organism>
<dbReference type="GO" id="GO:0003677">
    <property type="term" value="F:DNA binding"/>
    <property type="evidence" value="ECO:0007669"/>
    <property type="project" value="UniProtKB-KW"/>
</dbReference>
<evidence type="ECO:0000256" key="9">
    <source>
        <dbReference type="ARBA" id="ARBA00023125"/>
    </source>
</evidence>